<evidence type="ECO:0000313" key="2">
    <source>
        <dbReference type="Proteomes" id="UP000265520"/>
    </source>
</evidence>
<feature type="non-terminal residue" evidence="1">
    <location>
        <position position="1"/>
    </location>
</feature>
<reference evidence="1 2" key="1">
    <citation type="journal article" date="2018" name="Front. Plant Sci.">
        <title>Red Clover (Trifolium pratense) and Zigzag Clover (T. medium) - A Picture of Genomic Similarities and Differences.</title>
        <authorList>
            <person name="Dluhosova J."/>
            <person name="Istvanek J."/>
            <person name="Nedelnik J."/>
            <person name="Repkova J."/>
        </authorList>
    </citation>
    <scope>NUCLEOTIDE SEQUENCE [LARGE SCALE GENOMIC DNA]</scope>
    <source>
        <strain evidence="2">cv. 10/8</strain>
        <tissue evidence="1">Leaf</tissue>
    </source>
</reference>
<dbReference type="Proteomes" id="UP000265520">
    <property type="component" value="Unassembled WGS sequence"/>
</dbReference>
<proteinExistence type="predicted"/>
<evidence type="ECO:0000313" key="1">
    <source>
        <dbReference type="EMBL" id="MCI67943.1"/>
    </source>
</evidence>
<dbReference type="EMBL" id="LXQA010727138">
    <property type="protein sequence ID" value="MCI67943.1"/>
    <property type="molecule type" value="Genomic_DNA"/>
</dbReference>
<comment type="caution">
    <text evidence="1">The sequence shown here is derived from an EMBL/GenBank/DDBJ whole genome shotgun (WGS) entry which is preliminary data.</text>
</comment>
<name>A0A392U399_9FABA</name>
<accession>A0A392U399</accession>
<protein>
    <submittedName>
        <fullName evidence="1">Uncharacterized protein</fullName>
    </submittedName>
</protein>
<organism evidence="1 2">
    <name type="scientific">Trifolium medium</name>
    <dbReference type="NCBI Taxonomy" id="97028"/>
    <lineage>
        <taxon>Eukaryota</taxon>
        <taxon>Viridiplantae</taxon>
        <taxon>Streptophyta</taxon>
        <taxon>Embryophyta</taxon>
        <taxon>Tracheophyta</taxon>
        <taxon>Spermatophyta</taxon>
        <taxon>Magnoliopsida</taxon>
        <taxon>eudicotyledons</taxon>
        <taxon>Gunneridae</taxon>
        <taxon>Pentapetalae</taxon>
        <taxon>rosids</taxon>
        <taxon>fabids</taxon>
        <taxon>Fabales</taxon>
        <taxon>Fabaceae</taxon>
        <taxon>Papilionoideae</taxon>
        <taxon>50 kb inversion clade</taxon>
        <taxon>NPAAA clade</taxon>
        <taxon>Hologalegina</taxon>
        <taxon>IRL clade</taxon>
        <taxon>Trifolieae</taxon>
        <taxon>Trifolium</taxon>
    </lineage>
</organism>
<dbReference type="AlphaFoldDB" id="A0A392U399"/>
<keyword evidence="2" id="KW-1185">Reference proteome</keyword>
<sequence>SVAAGKGKKSTKTEENGVVIGVEAAENFNNDFRE</sequence>